<dbReference type="EMBL" id="VDMD01000001">
    <property type="protein sequence ID" value="TRM69534.1"/>
    <property type="molecule type" value="Genomic_DNA"/>
</dbReference>
<comment type="similarity">
    <text evidence="2">Belongs to the PheA/TfdB FAD monooxygenase family.</text>
</comment>
<dbReference type="SUPFAM" id="SSF52833">
    <property type="entry name" value="Thioredoxin-like"/>
    <property type="match status" value="1"/>
</dbReference>
<gene>
    <name evidence="7" type="ORF">BD626DRAFT_13889</name>
</gene>
<keyword evidence="3" id="KW-0285">Flavoprotein</keyword>
<comment type="caution">
    <text evidence="7">The sequence shown here is derived from an EMBL/GenBank/DDBJ whole genome shotgun (WGS) entry which is preliminary data.</text>
</comment>
<dbReference type="InterPro" id="IPR036188">
    <property type="entry name" value="FAD/NAD-bd_sf"/>
</dbReference>
<dbReference type="AlphaFoldDB" id="A0A550CXL1"/>
<name>A0A550CXL1_9AGAR</name>
<evidence type="ECO:0000256" key="2">
    <source>
        <dbReference type="ARBA" id="ARBA00007801"/>
    </source>
</evidence>
<feature type="domain" description="FAD-binding" evidence="6">
    <location>
        <begin position="4"/>
        <end position="365"/>
    </location>
</feature>
<dbReference type="Gene3D" id="3.30.70.2450">
    <property type="match status" value="1"/>
</dbReference>
<dbReference type="GO" id="GO:0071949">
    <property type="term" value="F:FAD binding"/>
    <property type="evidence" value="ECO:0007669"/>
    <property type="project" value="InterPro"/>
</dbReference>
<reference evidence="7 8" key="1">
    <citation type="journal article" date="2019" name="New Phytol.">
        <title>Comparative genomics reveals unique wood-decay strategies and fruiting body development in the Schizophyllaceae.</title>
        <authorList>
            <person name="Almasi E."/>
            <person name="Sahu N."/>
            <person name="Krizsan K."/>
            <person name="Balint B."/>
            <person name="Kovacs G.M."/>
            <person name="Kiss B."/>
            <person name="Cseklye J."/>
            <person name="Drula E."/>
            <person name="Henrissat B."/>
            <person name="Nagy I."/>
            <person name="Chovatia M."/>
            <person name="Adam C."/>
            <person name="LaButti K."/>
            <person name="Lipzen A."/>
            <person name="Riley R."/>
            <person name="Grigoriev I.V."/>
            <person name="Nagy L.G."/>
        </authorList>
    </citation>
    <scope>NUCLEOTIDE SEQUENCE [LARGE SCALE GENOMIC DNA]</scope>
    <source>
        <strain evidence="7 8">NL-1724</strain>
    </source>
</reference>
<dbReference type="OrthoDB" id="2690153at2759"/>
<keyword evidence="4" id="KW-0274">FAD</keyword>
<evidence type="ECO:0000313" key="8">
    <source>
        <dbReference type="Proteomes" id="UP000320762"/>
    </source>
</evidence>
<organism evidence="7 8">
    <name type="scientific">Schizophyllum amplum</name>
    <dbReference type="NCBI Taxonomy" id="97359"/>
    <lineage>
        <taxon>Eukaryota</taxon>
        <taxon>Fungi</taxon>
        <taxon>Dikarya</taxon>
        <taxon>Basidiomycota</taxon>
        <taxon>Agaricomycotina</taxon>
        <taxon>Agaricomycetes</taxon>
        <taxon>Agaricomycetidae</taxon>
        <taxon>Agaricales</taxon>
        <taxon>Schizophyllaceae</taxon>
        <taxon>Schizophyllum</taxon>
    </lineage>
</organism>
<dbReference type="InterPro" id="IPR002938">
    <property type="entry name" value="FAD-bd"/>
</dbReference>
<evidence type="ECO:0000256" key="4">
    <source>
        <dbReference type="ARBA" id="ARBA00022827"/>
    </source>
</evidence>
<evidence type="ECO:0000313" key="7">
    <source>
        <dbReference type="EMBL" id="TRM69534.1"/>
    </source>
</evidence>
<dbReference type="Gene3D" id="3.50.50.60">
    <property type="entry name" value="FAD/NAD(P)-binding domain"/>
    <property type="match status" value="1"/>
</dbReference>
<sequence>MSPSVLIVGAGPTGLTLALALLKNGVSIRIIDKLASARVGQKGNGIQPRTLEVLRLLGLLDDVVKRSIDIRNMRIYDMPDATKVKKELSLVDIVEPTPDKPWPNGRAIGQDRFEQILFEHLEAFGCDVERGTELRSLTQDANKVSVKLVKADGAVELADFEFVVGSDGGHSTVRHLLGISFLGETREEEGMIVADMYVKGLDEDFWHVFNSTGSGPGSTPGAQSTGQSGQVLFAFRSSEVHNLFTIMAGGTNAREYPLETREGIIEYFYRSTGRRDVEFGEMKCVSWWRPNIRMVDKFGEGRTFVAGDAAHTHSPTGGQGMNSGIQDGFNVAWKITLAHKKLAPLSLLSTYSSERLPVIAAMLQKTTHLLNETLKKDAAPTDASWKRGGELQMFGVNYRGSDIVLDERTPQPDVLPSAYSVGKVLRAGDRAPSAPVRCASDATVQMLFDVFSCQKHTVLVFTSDEGNAQAAVDATKALPDGVAQTAVIVPQGLAFQMSGATMLEAVDDHAHAIYQVENEPTVVVVRPDGAIGAIVLEAGGVGRYFAKILQ</sequence>
<protein>
    <submittedName>
        <fullName evidence="7">FAD binding domain-containing protein</fullName>
    </submittedName>
</protein>
<dbReference type="Gene3D" id="3.40.30.120">
    <property type="match status" value="1"/>
</dbReference>
<evidence type="ECO:0000256" key="3">
    <source>
        <dbReference type="ARBA" id="ARBA00022630"/>
    </source>
</evidence>
<dbReference type="PANTHER" id="PTHR43004:SF19">
    <property type="entry name" value="BINDING MONOOXYGENASE, PUTATIVE (JCVI)-RELATED"/>
    <property type="match status" value="1"/>
</dbReference>
<keyword evidence="5" id="KW-0560">Oxidoreductase</keyword>
<dbReference type="InterPro" id="IPR050641">
    <property type="entry name" value="RIFMO-like"/>
</dbReference>
<proteinExistence type="inferred from homology"/>
<dbReference type="Pfam" id="PF01494">
    <property type="entry name" value="FAD_binding_3"/>
    <property type="match status" value="1"/>
</dbReference>
<dbReference type="PRINTS" id="PR00420">
    <property type="entry name" value="RNGMNOXGNASE"/>
</dbReference>
<dbReference type="STRING" id="97359.A0A550CXL1"/>
<dbReference type="GO" id="GO:0016709">
    <property type="term" value="F:oxidoreductase activity, acting on paired donors, with incorporation or reduction of molecular oxygen, NAD(P)H as one donor, and incorporation of one atom of oxygen"/>
    <property type="evidence" value="ECO:0007669"/>
    <property type="project" value="UniProtKB-ARBA"/>
</dbReference>
<evidence type="ECO:0000259" key="6">
    <source>
        <dbReference type="Pfam" id="PF01494"/>
    </source>
</evidence>
<dbReference type="Proteomes" id="UP000320762">
    <property type="component" value="Unassembled WGS sequence"/>
</dbReference>
<accession>A0A550CXL1</accession>
<keyword evidence="8" id="KW-1185">Reference proteome</keyword>
<dbReference type="PANTHER" id="PTHR43004">
    <property type="entry name" value="TRK SYSTEM POTASSIUM UPTAKE PROTEIN"/>
    <property type="match status" value="1"/>
</dbReference>
<dbReference type="InterPro" id="IPR036249">
    <property type="entry name" value="Thioredoxin-like_sf"/>
</dbReference>
<comment type="cofactor">
    <cofactor evidence="1">
        <name>FAD</name>
        <dbReference type="ChEBI" id="CHEBI:57692"/>
    </cofactor>
</comment>
<evidence type="ECO:0000256" key="5">
    <source>
        <dbReference type="ARBA" id="ARBA00023002"/>
    </source>
</evidence>
<evidence type="ECO:0000256" key="1">
    <source>
        <dbReference type="ARBA" id="ARBA00001974"/>
    </source>
</evidence>
<dbReference type="SUPFAM" id="SSF51905">
    <property type="entry name" value="FAD/NAD(P)-binding domain"/>
    <property type="match status" value="1"/>
</dbReference>